<evidence type="ECO:0000256" key="1">
    <source>
        <dbReference type="ARBA" id="ARBA00022837"/>
    </source>
</evidence>
<feature type="compositionally biased region" description="Basic and acidic residues" evidence="2">
    <location>
        <begin position="213"/>
        <end position="225"/>
    </location>
</feature>
<feature type="region of interest" description="Disordered" evidence="2">
    <location>
        <begin position="213"/>
        <end position="247"/>
    </location>
</feature>
<dbReference type="CDD" id="cd00051">
    <property type="entry name" value="EFh"/>
    <property type="match status" value="1"/>
</dbReference>
<dbReference type="Proteomes" id="UP001177023">
    <property type="component" value="Unassembled WGS sequence"/>
</dbReference>
<evidence type="ECO:0000313" key="5">
    <source>
        <dbReference type="Proteomes" id="UP001177023"/>
    </source>
</evidence>
<reference evidence="4" key="1">
    <citation type="submission" date="2023-06" db="EMBL/GenBank/DDBJ databases">
        <authorList>
            <person name="Delattre M."/>
        </authorList>
    </citation>
    <scope>NUCLEOTIDE SEQUENCE</scope>
    <source>
        <strain evidence="4">AF72</strain>
    </source>
</reference>
<dbReference type="InterPro" id="IPR018247">
    <property type="entry name" value="EF_Hand_1_Ca_BS"/>
</dbReference>
<gene>
    <name evidence="4" type="ORF">MSPICULIGERA_LOCUS17175</name>
</gene>
<comment type="caution">
    <text evidence="4">The sequence shown here is derived from an EMBL/GenBank/DDBJ whole genome shotgun (WGS) entry which is preliminary data.</text>
</comment>
<evidence type="ECO:0000259" key="3">
    <source>
        <dbReference type="PROSITE" id="PS50222"/>
    </source>
</evidence>
<dbReference type="SMART" id="SM00054">
    <property type="entry name" value="EFh"/>
    <property type="match status" value="2"/>
</dbReference>
<accession>A0AA36D324</accession>
<dbReference type="PROSITE" id="PS00018">
    <property type="entry name" value="EF_HAND_1"/>
    <property type="match status" value="2"/>
</dbReference>
<evidence type="ECO:0000313" key="4">
    <source>
        <dbReference type="EMBL" id="CAJ0578937.1"/>
    </source>
</evidence>
<dbReference type="GO" id="GO:0005509">
    <property type="term" value="F:calcium ion binding"/>
    <property type="evidence" value="ECO:0007669"/>
    <property type="project" value="InterPro"/>
</dbReference>
<organism evidence="4 5">
    <name type="scientific">Mesorhabditis spiculigera</name>
    <dbReference type="NCBI Taxonomy" id="96644"/>
    <lineage>
        <taxon>Eukaryota</taxon>
        <taxon>Metazoa</taxon>
        <taxon>Ecdysozoa</taxon>
        <taxon>Nematoda</taxon>
        <taxon>Chromadorea</taxon>
        <taxon>Rhabditida</taxon>
        <taxon>Rhabditina</taxon>
        <taxon>Rhabditomorpha</taxon>
        <taxon>Rhabditoidea</taxon>
        <taxon>Rhabditidae</taxon>
        <taxon>Mesorhabditinae</taxon>
        <taxon>Mesorhabditis</taxon>
    </lineage>
</organism>
<dbReference type="InterPro" id="IPR011992">
    <property type="entry name" value="EF-hand-dom_pair"/>
</dbReference>
<dbReference type="PROSITE" id="PS50222">
    <property type="entry name" value="EF_HAND_2"/>
    <property type="match status" value="2"/>
</dbReference>
<dbReference type="Pfam" id="PF13499">
    <property type="entry name" value="EF-hand_7"/>
    <property type="match status" value="1"/>
</dbReference>
<sequence length="259" mass="29030">MLCTKGRADSPDAAGMAPHKDDLFWNAIMNVKIKRGLNLFRKKPKLDRGLVQELAHRFTITEADVKKVHAIFIAMDEDGSGSISSNEVATMLMGFGCDVSPKVVQAVMRTSDVNGDGEINFEEFLHAVTSKIRDGSVVPETSKGIQALNEPAPNQKLLPVCPWEEEQDPPVEVVACREHRPCKELAEKVEQNNRQEYRKAIEIKEPIIEPEHVTVVSGHEEDPQRESPTSDVWREKSEVNSMERDPVDFSDFVQVVQTV</sequence>
<dbReference type="SUPFAM" id="SSF47473">
    <property type="entry name" value="EF-hand"/>
    <property type="match status" value="1"/>
</dbReference>
<protein>
    <recommendedName>
        <fullName evidence="3">EF-hand domain-containing protein</fullName>
    </recommendedName>
</protein>
<dbReference type="EMBL" id="CATQJA010002655">
    <property type="protein sequence ID" value="CAJ0578937.1"/>
    <property type="molecule type" value="Genomic_DNA"/>
</dbReference>
<dbReference type="InterPro" id="IPR002048">
    <property type="entry name" value="EF_hand_dom"/>
</dbReference>
<feature type="compositionally biased region" description="Basic and acidic residues" evidence="2">
    <location>
        <begin position="232"/>
        <end position="247"/>
    </location>
</feature>
<feature type="non-terminal residue" evidence="4">
    <location>
        <position position="1"/>
    </location>
</feature>
<feature type="domain" description="EF-hand" evidence="3">
    <location>
        <begin position="63"/>
        <end position="98"/>
    </location>
</feature>
<dbReference type="Gene3D" id="1.10.238.10">
    <property type="entry name" value="EF-hand"/>
    <property type="match status" value="1"/>
</dbReference>
<name>A0AA36D324_9BILA</name>
<keyword evidence="1" id="KW-0106">Calcium</keyword>
<feature type="domain" description="EF-hand" evidence="3">
    <location>
        <begin position="99"/>
        <end position="134"/>
    </location>
</feature>
<dbReference type="AlphaFoldDB" id="A0AA36D324"/>
<evidence type="ECO:0000256" key="2">
    <source>
        <dbReference type="SAM" id="MobiDB-lite"/>
    </source>
</evidence>
<proteinExistence type="predicted"/>
<keyword evidence="5" id="KW-1185">Reference proteome</keyword>